<name>A0A366LEM2_9SPHI</name>
<feature type="transmembrane region" description="Helical" evidence="1">
    <location>
        <begin position="34"/>
        <end position="58"/>
    </location>
</feature>
<keyword evidence="1" id="KW-0472">Membrane</keyword>
<keyword evidence="1" id="KW-1133">Transmembrane helix</keyword>
<comment type="caution">
    <text evidence="2">The sequence shown here is derived from an EMBL/GenBank/DDBJ whole genome shotgun (WGS) entry which is preliminary data.</text>
</comment>
<evidence type="ECO:0000313" key="3">
    <source>
        <dbReference type="Proteomes" id="UP000252081"/>
    </source>
</evidence>
<dbReference type="EMBL" id="QNQU01000001">
    <property type="protein sequence ID" value="RBQ11724.1"/>
    <property type="molecule type" value="Genomic_DNA"/>
</dbReference>
<accession>A0A366LEM2</accession>
<evidence type="ECO:0000256" key="1">
    <source>
        <dbReference type="SAM" id="Phobius"/>
    </source>
</evidence>
<gene>
    <name evidence="2" type="ORF">DRW42_00130</name>
</gene>
<dbReference type="AlphaFoldDB" id="A0A366LEM2"/>
<dbReference type="Proteomes" id="UP000252081">
    <property type="component" value="Unassembled WGS sequence"/>
</dbReference>
<evidence type="ECO:0000313" key="2">
    <source>
        <dbReference type="EMBL" id="RBQ11724.1"/>
    </source>
</evidence>
<keyword evidence="3" id="KW-1185">Reference proteome</keyword>
<sequence>MEVIPPSWKIGETGIIMYDPKDPSKAKLFSYFRLFAWPLVLVSLAIPLILMGGGYLIANLL</sequence>
<organism evidence="2 3">
    <name type="scientific">Pedobacter miscanthi</name>
    <dbReference type="NCBI Taxonomy" id="2259170"/>
    <lineage>
        <taxon>Bacteria</taxon>
        <taxon>Pseudomonadati</taxon>
        <taxon>Bacteroidota</taxon>
        <taxon>Sphingobacteriia</taxon>
        <taxon>Sphingobacteriales</taxon>
        <taxon>Sphingobacteriaceae</taxon>
        <taxon>Pedobacter</taxon>
    </lineage>
</organism>
<proteinExistence type="predicted"/>
<protein>
    <submittedName>
        <fullName evidence="2">Uncharacterized protein</fullName>
    </submittedName>
</protein>
<reference evidence="2 3" key="1">
    <citation type="submission" date="2018-07" db="EMBL/GenBank/DDBJ databases">
        <title>A draft genome of a endophytic bacteria, a new species of Pedobacter.</title>
        <authorList>
            <person name="Zhang Z.D."/>
            <person name="Chen Z.J."/>
        </authorList>
    </citation>
    <scope>NUCLEOTIDE SEQUENCE [LARGE SCALE GENOMIC DNA]</scope>
    <source>
        <strain evidence="2 3">RS10</strain>
    </source>
</reference>
<keyword evidence="1" id="KW-0812">Transmembrane</keyword>